<organism evidence="3 4">
    <name type="scientific">Kingella oralis ATCC 51147</name>
    <dbReference type="NCBI Taxonomy" id="629741"/>
    <lineage>
        <taxon>Bacteria</taxon>
        <taxon>Pseudomonadati</taxon>
        <taxon>Pseudomonadota</taxon>
        <taxon>Betaproteobacteria</taxon>
        <taxon>Neisseriales</taxon>
        <taxon>Neisseriaceae</taxon>
        <taxon>Kingella</taxon>
    </lineage>
</organism>
<feature type="region of interest" description="Disordered" evidence="1">
    <location>
        <begin position="1"/>
        <end position="29"/>
    </location>
</feature>
<protein>
    <submittedName>
        <fullName evidence="3">Uncharacterized protein</fullName>
    </submittedName>
</protein>
<evidence type="ECO:0000256" key="2">
    <source>
        <dbReference type="SAM" id="SignalP"/>
    </source>
</evidence>
<keyword evidence="4" id="KW-1185">Reference proteome</keyword>
<proteinExistence type="predicted"/>
<dbReference type="AlphaFoldDB" id="C4GMD8"/>
<keyword evidence="2" id="KW-0732">Signal</keyword>
<dbReference type="Pfam" id="PF20341">
    <property type="entry name" value="DUF6636"/>
    <property type="match status" value="1"/>
</dbReference>
<comment type="caution">
    <text evidence="3">The sequence shown here is derived from an EMBL/GenBank/DDBJ whole genome shotgun (WGS) entry which is preliminary data.</text>
</comment>
<dbReference type="STRING" id="629741.GCWU000324_02871"/>
<name>C4GMD8_9NEIS</name>
<feature type="signal peptide" evidence="2">
    <location>
        <begin position="1"/>
        <end position="46"/>
    </location>
</feature>
<dbReference type="RefSeq" id="WP_003798440.1">
    <property type="nucleotide sequence ID" value="NZ_GG665873.1"/>
</dbReference>
<evidence type="ECO:0000313" key="4">
    <source>
        <dbReference type="Proteomes" id="UP000003009"/>
    </source>
</evidence>
<reference evidence="3" key="1">
    <citation type="submission" date="2009-04" db="EMBL/GenBank/DDBJ databases">
        <authorList>
            <person name="Weinstock G."/>
            <person name="Sodergren E."/>
            <person name="Clifton S."/>
            <person name="Fulton L."/>
            <person name="Fulton B."/>
            <person name="Courtney L."/>
            <person name="Fronick C."/>
            <person name="Harrison M."/>
            <person name="Strong C."/>
            <person name="Farmer C."/>
            <person name="Delahaunty K."/>
            <person name="Markovic C."/>
            <person name="Hall O."/>
            <person name="Minx P."/>
            <person name="Tomlinson C."/>
            <person name="Mitreva M."/>
            <person name="Nelson J."/>
            <person name="Hou S."/>
            <person name="Wollam A."/>
            <person name="Pepin K.H."/>
            <person name="Johnson M."/>
            <person name="Bhonagiri V."/>
            <person name="Nash W.E."/>
            <person name="Warren W."/>
            <person name="Chinwalla A."/>
            <person name="Mardis E.R."/>
            <person name="Wilson R.K."/>
        </authorList>
    </citation>
    <scope>NUCLEOTIDE SEQUENCE [LARGE SCALE GENOMIC DNA]</scope>
    <source>
        <strain evidence="3">ATCC 51147</strain>
    </source>
</reference>
<gene>
    <name evidence="3" type="ORF">GCWU000324_02871</name>
</gene>
<accession>C4GMD8</accession>
<sequence>MKPSQGSLRSEAAKPKPQNPSQPKGTPMKPTAALTALLLSFAPAHALIVHPDIWFGSDNGNIRCGGYPQYISGVVCEIHRSENNIQPHTARPEACGNGDWHYRFAIDDQGEARAFCVNDRLRHLGAASLANGETWRRKNWRCTQPAARHHLPKRRRTRLHAHPPKATDFLGAVNQCLRRLLRHKMADAVSGRKSRQNIGCQQPPKPRQPENPLRPHFQAASARFPLK</sequence>
<evidence type="ECO:0000313" key="3">
    <source>
        <dbReference type="EMBL" id="EEP66896.1"/>
    </source>
</evidence>
<evidence type="ECO:0000256" key="1">
    <source>
        <dbReference type="SAM" id="MobiDB-lite"/>
    </source>
</evidence>
<dbReference type="Proteomes" id="UP000003009">
    <property type="component" value="Unassembled WGS sequence"/>
</dbReference>
<dbReference type="OrthoDB" id="8613711at2"/>
<dbReference type="HOGENOM" id="CLU_1218449_0_0_4"/>
<feature type="chain" id="PRO_5002936845" evidence="2">
    <location>
        <begin position="47"/>
        <end position="227"/>
    </location>
</feature>
<dbReference type="InterPro" id="IPR046576">
    <property type="entry name" value="DUF6636"/>
</dbReference>
<dbReference type="GeneID" id="84907822"/>
<feature type="region of interest" description="Disordered" evidence="1">
    <location>
        <begin position="187"/>
        <end position="227"/>
    </location>
</feature>
<dbReference type="EMBL" id="ACJW02000007">
    <property type="protein sequence ID" value="EEP66896.1"/>
    <property type="molecule type" value="Genomic_DNA"/>
</dbReference>